<protein>
    <submittedName>
        <fullName evidence="1">Uncharacterized protein</fullName>
    </submittedName>
</protein>
<name>A0ACB9FER5_ARCLA</name>
<evidence type="ECO:0000313" key="1">
    <source>
        <dbReference type="EMBL" id="KAI3769823.1"/>
    </source>
</evidence>
<evidence type="ECO:0000313" key="2">
    <source>
        <dbReference type="Proteomes" id="UP001055879"/>
    </source>
</evidence>
<accession>A0ACB9FER5</accession>
<dbReference type="EMBL" id="CM042047">
    <property type="protein sequence ID" value="KAI3769823.1"/>
    <property type="molecule type" value="Genomic_DNA"/>
</dbReference>
<keyword evidence="2" id="KW-1185">Reference proteome</keyword>
<gene>
    <name evidence="1" type="ORF">L6452_00936</name>
</gene>
<proteinExistence type="predicted"/>
<sequence>MRQSLCSSVEYRYWFMMVWHDNSPDSFLVELLLEQSKSKEGETMEIKKQIKVGLTAPTSQGPKPLGVLRVFTSHYGGSWFPLFTASKLKKKEENYWMGGLNSSKLFCILCKSPVNMTYYLWTMVEVNLSMSFSVL</sequence>
<reference evidence="2" key="1">
    <citation type="journal article" date="2022" name="Mol. Ecol. Resour.">
        <title>The genomes of chicory, endive, great burdock and yacon provide insights into Asteraceae palaeo-polyploidization history and plant inulin production.</title>
        <authorList>
            <person name="Fan W."/>
            <person name="Wang S."/>
            <person name="Wang H."/>
            <person name="Wang A."/>
            <person name="Jiang F."/>
            <person name="Liu H."/>
            <person name="Zhao H."/>
            <person name="Xu D."/>
            <person name="Zhang Y."/>
        </authorList>
    </citation>
    <scope>NUCLEOTIDE SEQUENCE [LARGE SCALE GENOMIC DNA]</scope>
    <source>
        <strain evidence="2">cv. Niubang</strain>
    </source>
</reference>
<dbReference type="Proteomes" id="UP001055879">
    <property type="component" value="Linkage Group LG01"/>
</dbReference>
<reference evidence="1 2" key="2">
    <citation type="journal article" date="2022" name="Mol. Ecol. Resour.">
        <title>The genomes of chicory, endive, great burdock and yacon provide insights into Asteraceae paleo-polyploidization history and plant inulin production.</title>
        <authorList>
            <person name="Fan W."/>
            <person name="Wang S."/>
            <person name="Wang H."/>
            <person name="Wang A."/>
            <person name="Jiang F."/>
            <person name="Liu H."/>
            <person name="Zhao H."/>
            <person name="Xu D."/>
            <person name="Zhang Y."/>
        </authorList>
    </citation>
    <scope>NUCLEOTIDE SEQUENCE [LARGE SCALE GENOMIC DNA]</scope>
    <source>
        <strain evidence="2">cv. Niubang</strain>
    </source>
</reference>
<organism evidence="1 2">
    <name type="scientific">Arctium lappa</name>
    <name type="common">Greater burdock</name>
    <name type="synonym">Lappa major</name>
    <dbReference type="NCBI Taxonomy" id="4217"/>
    <lineage>
        <taxon>Eukaryota</taxon>
        <taxon>Viridiplantae</taxon>
        <taxon>Streptophyta</taxon>
        <taxon>Embryophyta</taxon>
        <taxon>Tracheophyta</taxon>
        <taxon>Spermatophyta</taxon>
        <taxon>Magnoliopsida</taxon>
        <taxon>eudicotyledons</taxon>
        <taxon>Gunneridae</taxon>
        <taxon>Pentapetalae</taxon>
        <taxon>asterids</taxon>
        <taxon>campanulids</taxon>
        <taxon>Asterales</taxon>
        <taxon>Asteraceae</taxon>
        <taxon>Carduoideae</taxon>
        <taxon>Cardueae</taxon>
        <taxon>Arctiinae</taxon>
        <taxon>Arctium</taxon>
    </lineage>
</organism>
<comment type="caution">
    <text evidence="1">The sequence shown here is derived from an EMBL/GenBank/DDBJ whole genome shotgun (WGS) entry which is preliminary data.</text>
</comment>